<reference evidence="1 2" key="1">
    <citation type="submission" date="2018-11" db="EMBL/GenBank/DDBJ databases">
        <title>Trebonia kvetii gen.nov., sp.nov., a novel acidophilic actinobacterium, and proposal of the new actinobacterial family Treboniaceae fam. nov.</title>
        <authorList>
            <person name="Rapoport D."/>
            <person name="Sagova-Mareckova M."/>
            <person name="Sedlacek I."/>
            <person name="Provaznik J."/>
            <person name="Kralova S."/>
            <person name="Pavlinic D."/>
            <person name="Benes V."/>
            <person name="Kopecky J."/>
        </authorList>
    </citation>
    <scope>NUCLEOTIDE SEQUENCE [LARGE SCALE GENOMIC DNA]</scope>
    <source>
        <strain evidence="1 2">15Tr583</strain>
    </source>
</reference>
<dbReference type="RefSeq" id="WP_145855274.1">
    <property type="nucleotide sequence ID" value="NZ_RPFW01000004.1"/>
</dbReference>
<sequence length="68" mass="7360">MNISYLLYQAERPLTAAQQREADITTGQMAAAIGRAGHTLRLAVTGFAGTKRAHRRPVVATCAVPRPR</sequence>
<proteinExistence type="predicted"/>
<dbReference type="Proteomes" id="UP000460272">
    <property type="component" value="Unassembled WGS sequence"/>
</dbReference>
<comment type="caution">
    <text evidence="1">The sequence shown here is derived from an EMBL/GenBank/DDBJ whole genome shotgun (WGS) entry which is preliminary data.</text>
</comment>
<protein>
    <submittedName>
        <fullName evidence="1">Uncharacterized protein</fullName>
    </submittedName>
</protein>
<name>A0A6P2C0J3_9ACTN</name>
<accession>A0A6P2C0J3</accession>
<dbReference type="EMBL" id="RPFW01000004">
    <property type="protein sequence ID" value="TVZ02963.1"/>
    <property type="molecule type" value="Genomic_DNA"/>
</dbReference>
<keyword evidence="2" id="KW-1185">Reference proteome</keyword>
<evidence type="ECO:0000313" key="2">
    <source>
        <dbReference type="Proteomes" id="UP000460272"/>
    </source>
</evidence>
<evidence type="ECO:0000313" key="1">
    <source>
        <dbReference type="EMBL" id="TVZ02963.1"/>
    </source>
</evidence>
<dbReference type="AlphaFoldDB" id="A0A6P2C0J3"/>
<gene>
    <name evidence="1" type="ORF">EAS64_21070</name>
</gene>
<organism evidence="1 2">
    <name type="scientific">Trebonia kvetii</name>
    <dbReference type="NCBI Taxonomy" id="2480626"/>
    <lineage>
        <taxon>Bacteria</taxon>
        <taxon>Bacillati</taxon>
        <taxon>Actinomycetota</taxon>
        <taxon>Actinomycetes</taxon>
        <taxon>Streptosporangiales</taxon>
        <taxon>Treboniaceae</taxon>
        <taxon>Trebonia</taxon>
    </lineage>
</organism>